<sequence>MQMSTFPCILLLCAISLVTCHQRLVAESRTNVELFIKEISKVMSNSDPSGRNHSTKVTIAPHPPLSNVDVWRLLLHLKSEEIKTLTLTVDETQPSTQTEFIFEGNLVDSDSIFLQAMRDSIVVATAFLSMEIRDLQSNVAWVGSNETSHISSLRIVASEKVGVVSAGEQNCSTHESPCYIISPPDPKPDLIKRCISFYFGAQRTVNLCDERVTNFLEISPSPSLYLQDDGNLKVSFTYSHNATEIEVVVYDPEDHTKVFSNSSYRCLVSVSRIFQEGEAVSCTHNITVPEGQTRMVVLIVRTDEKGYVYDSSRLLFEGNPSKPCRTGVIVGAVVGSLLGVGIIATLIIIIVLRKRMKKKKRTDTKRGMTTSYSKAPTSE</sequence>
<protein>
    <submittedName>
        <fullName evidence="4">Uncharacterized protein</fullName>
    </submittedName>
</protein>
<gene>
    <name evidence="4" type="ORF">SK128_006201</name>
</gene>
<keyword evidence="2" id="KW-0812">Transmembrane</keyword>
<accession>A0AAN8WWK5</accession>
<feature type="signal peptide" evidence="3">
    <location>
        <begin position="1"/>
        <end position="20"/>
    </location>
</feature>
<evidence type="ECO:0000256" key="3">
    <source>
        <dbReference type="SAM" id="SignalP"/>
    </source>
</evidence>
<keyword evidence="2" id="KW-0472">Membrane</keyword>
<evidence type="ECO:0000256" key="1">
    <source>
        <dbReference type="SAM" id="MobiDB-lite"/>
    </source>
</evidence>
<reference evidence="4 5" key="1">
    <citation type="submission" date="2023-11" db="EMBL/GenBank/DDBJ databases">
        <title>Halocaridina rubra genome assembly.</title>
        <authorList>
            <person name="Smith C."/>
        </authorList>
    </citation>
    <scope>NUCLEOTIDE SEQUENCE [LARGE SCALE GENOMIC DNA]</scope>
    <source>
        <strain evidence="4">EP-1</strain>
        <tissue evidence="4">Whole</tissue>
    </source>
</reference>
<keyword evidence="5" id="KW-1185">Reference proteome</keyword>
<keyword evidence="2" id="KW-1133">Transmembrane helix</keyword>
<dbReference type="Proteomes" id="UP001381693">
    <property type="component" value="Unassembled WGS sequence"/>
</dbReference>
<evidence type="ECO:0000313" key="4">
    <source>
        <dbReference type="EMBL" id="KAK7068654.1"/>
    </source>
</evidence>
<proteinExistence type="predicted"/>
<feature type="transmembrane region" description="Helical" evidence="2">
    <location>
        <begin position="328"/>
        <end position="352"/>
    </location>
</feature>
<feature type="chain" id="PRO_5042912067" evidence="3">
    <location>
        <begin position="21"/>
        <end position="379"/>
    </location>
</feature>
<feature type="region of interest" description="Disordered" evidence="1">
    <location>
        <begin position="360"/>
        <end position="379"/>
    </location>
</feature>
<dbReference type="EMBL" id="JAXCGZ010017163">
    <property type="protein sequence ID" value="KAK7068654.1"/>
    <property type="molecule type" value="Genomic_DNA"/>
</dbReference>
<keyword evidence="3" id="KW-0732">Signal</keyword>
<dbReference type="AlphaFoldDB" id="A0AAN8WWK5"/>
<name>A0AAN8WWK5_HALRR</name>
<organism evidence="4 5">
    <name type="scientific">Halocaridina rubra</name>
    <name type="common">Hawaiian red shrimp</name>
    <dbReference type="NCBI Taxonomy" id="373956"/>
    <lineage>
        <taxon>Eukaryota</taxon>
        <taxon>Metazoa</taxon>
        <taxon>Ecdysozoa</taxon>
        <taxon>Arthropoda</taxon>
        <taxon>Crustacea</taxon>
        <taxon>Multicrustacea</taxon>
        <taxon>Malacostraca</taxon>
        <taxon>Eumalacostraca</taxon>
        <taxon>Eucarida</taxon>
        <taxon>Decapoda</taxon>
        <taxon>Pleocyemata</taxon>
        <taxon>Caridea</taxon>
        <taxon>Atyoidea</taxon>
        <taxon>Atyidae</taxon>
        <taxon>Halocaridina</taxon>
    </lineage>
</organism>
<evidence type="ECO:0000313" key="5">
    <source>
        <dbReference type="Proteomes" id="UP001381693"/>
    </source>
</evidence>
<evidence type="ECO:0000256" key="2">
    <source>
        <dbReference type="SAM" id="Phobius"/>
    </source>
</evidence>
<comment type="caution">
    <text evidence="4">The sequence shown here is derived from an EMBL/GenBank/DDBJ whole genome shotgun (WGS) entry which is preliminary data.</text>
</comment>